<dbReference type="OrthoDB" id="6606882at2759"/>
<dbReference type="EMBL" id="OA882926">
    <property type="protein sequence ID" value="CAD7277379.1"/>
    <property type="molecule type" value="Genomic_DNA"/>
</dbReference>
<keyword evidence="3" id="KW-1185">Reference proteome</keyword>
<name>A0A7R9BP13_9CRUS</name>
<keyword evidence="1" id="KW-1133">Transmembrane helix</keyword>
<organism evidence="2">
    <name type="scientific">Notodromas monacha</name>
    <dbReference type="NCBI Taxonomy" id="399045"/>
    <lineage>
        <taxon>Eukaryota</taxon>
        <taxon>Metazoa</taxon>
        <taxon>Ecdysozoa</taxon>
        <taxon>Arthropoda</taxon>
        <taxon>Crustacea</taxon>
        <taxon>Oligostraca</taxon>
        <taxon>Ostracoda</taxon>
        <taxon>Podocopa</taxon>
        <taxon>Podocopida</taxon>
        <taxon>Cypridocopina</taxon>
        <taxon>Cypridoidea</taxon>
        <taxon>Cyprididae</taxon>
        <taxon>Notodromas</taxon>
    </lineage>
</organism>
<sequence length="197" mass="21591">MTPLMITQMARNAAQNTPNRENAPARRCLFARCSASSIPVPRPQSFGRCDSTSYAYCALSGALFAVGAVMFLFMYLNGGSETRPSNLDDGWLVGPIFMCTGLLLGIKNLLYMRRAKLLFDLLLAQEQRAAERDFHEMESCVHRNASVVTLPPSYDVAITMPSSDAVKAARTSVFSPDSELPSYDEALRLLSDSQPAP</sequence>
<accession>A0A7R9BP13</accession>
<evidence type="ECO:0000313" key="3">
    <source>
        <dbReference type="Proteomes" id="UP000678499"/>
    </source>
</evidence>
<dbReference type="Proteomes" id="UP000678499">
    <property type="component" value="Unassembled WGS sequence"/>
</dbReference>
<evidence type="ECO:0008006" key="4">
    <source>
        <dbReference type="Google" id="ProtNLM"/>
    </source>
</evidence>
<dbReference type="EMBL" id="CAJPEX010000889">
    <property type="protein sequence ID" value="CAG0917531.1"/>
    <property type="molecule type" value="Genomic_DNA"/>
</dbReference>
<evidence type="ECO:0000256" key="1">
    <source>
        <dbReference type="SAM" id="Phobius"/>
    </source>
</evidence>
<gene>
    <name evidence="2" type="ORF">NMOB1V02_LOCUS5113</name>
</gene>
<keyword evidence="1" id="KW-0472">Membrane</keyword>
<evidence type="ECO:0000313" key="2">
    <source>
        <dbReference type="EMBL" id="CAD7277379.1"/>
    </source>
</evidence>
<reference evidence="2" key="1">
    <citation type="submission" date="2020-11" db="EMBL/GenBank/DDBJ databases">
        <authorList>
            <person name="Tran Van P."/>
        </authorList>
    </citation>
    <scope>NUCLEOTIDE SEQUENCE</scope>
</reference>
<dbReference type="AlphaFoldDB" id="A0A7R9BP13"/>
<feature type="transmembrane region" description="Helical" evidence="1">
    <location>
        <begin position="54"/>
        <end position="76"/>
    </location>
</feature>
<keyword evidence="1" id="KW-0812">Transmembrane</keyword>
<protein>
    <recommendedName>
        <fullName evidence="4">Transmembrane protein</fullName>
    </recommendedName>
</protein>
<feature type="transmembrane region" description="Helical" evidence="1">
    <location>
        <begin position="91"/>
        <end position="110"/>
    </location>
</feature>
<proteinExistence type="predicted"/>